<comment type="caution">
    <text evidence="2">The sequence shown here is derived from an EMBL/GenBank/DDBJ whole genome shotgun (WGS) entry which is preliminary data.</text>
</comment>
<keyword evidence="3" id="KW-1185">Reference proteome</keyword>
<evidence type="ECO:0000256" key="1">
    <source>
        <dbReference type="SAM" id="MobiDB-lite"/>
    </source>
</evidence>
<dbReference type="InterPro" id="IPR021527">
    <property type="entry name" value="DUF2795"/>
</dbReference>
<reference evidence="3" key="1">
    <citation type="journal article" date="2019" name="Int. J. Syst. Evol. Microbiol.">
        <title>The Global Catalogue of Microorganisms (GCM) 10K type strain sequencing project: providing services to taxonomists for standard genome sequencing and annotation.</title>
        <authorList>
            <consortium name="The Broad Institute Genomics Platform"/>
            <consortium name="The Broad Institute Genome Sequencing Center for Infectious Disease"/>
            <person name="Wu L."/>
            <person name="Ma J."/>
        </authorList>
    </citation>
    <scope>NUCLEOTIDE SEQUENCE [LARGE SCALE GENOMIC DNA]</scope>
    <source>
        <strain evidence="3">CGMCC 4.1648</strain>
    </source>
</reference>
<accession>A0ABV9X7V4</accession>
<dbReference type="Proteomes" id="UP001595829">
    <property type="component" value="Unassembled WGS sequence"/>
</dbReference>
<feature type="region of interest" description="Disordered" evidence="1">
    <location>
        <begin position="29"/>
        <end position="105"/>
    </location>
</feature>
<organism evidence="2 3">
    <name type="scientific">Streptomyces coeruleoprunus</name>
    <dbReference type="NCBI Taxonomy" id="285563"/>
    <lineage>
        <taxon>Bacteria</taxon>
        <taxon>Bacillati</taxon>
        <taxon>Actinomycetota</taxon>
        <taxon>Actinomycetes</taxon>
        <taxon>Kitasatosporales</taxon>
        <taxon>Streptomycetaceae</taxon>
        <taxon>Streptomyces</taxon>
    </lineage>
</organism>
<proteinExistence type="predicted"/>
<evidence type="ECO:0000313" key="2">
    <source>
        <dbReference type="EMBL" id="MFC5021514.1"/>
    </source>
</evidence>
<sequence length="105" mass="11517">MAHTTVPDIMKAIKSADFPASKEDLVEAARRSGASEEVVKALRGIPPEQYTNRDDVAHSVRVDVDSDQDTNRSRRAEQARQGGKPGLAQGLRDVPKPPIQEELDQ</sequence>
<name>A0ABV9X7V4_9ACTN</name>
<feature type="compositionally biased region" description="Basic and acidic residues" evidence="1">
    <location>
        <begin position="29"/>
        <end position="40"/>
    </location>
</feature>
<dbReference type="EMBL" id="JBHSJD010000002">
    <property type="protein sequence ID" value="MFC5021514.1"/>
    <property type="molecule type" value="Genomic_DNA"/>
</dbReference>
<dbReference type="RefSeq" id="WP_345693470.1">
    <property type="nucleotide sequence ID" value="NZ_BAABIT010000001.1"/>
</dbReference>
<protein>
    <submittedName>
        <fullName evidence="2">DUF2795 domain-containing protein</fullName>
    </submittedName>
</protein>
<gene>
    <name evidence="2" type="ORF">ACFPM3_05015</name>
</gene>
<dbReference type="Pfam" id="PF11387">
    <property type="entry name" value="DUF2795"/>
    <property type="match status" value="1"/>
</dbReference>
<feature type="compositionally biased region" description="Basic and acidic residues" evidence="1">
    <location>
        <begin position="51"/>
        <end position="78"/>
    </location>
</feature>
<evidence type="ECO:0000313" key="3">
    <source>
        <dbReference type="Proteomes" id="UP001595829"/>
    </source>
</evidence>